<dbReference type="EC" id="3.4.11.18" evidence="6 7"/>
<feature type="binding site" evidence="6">
    <location>
        <position position="105"/>
    </location>
    <ligand>
        <name>a divalent metal cation</name>
        <dbReference type="ChEBI" id="CHEBI:60240"/>
        <label>2</label>
        <note>catalytic</note>
    </ligand>
</feature>
<dbReference type="NCBIfam" id="TIGR00500">
    <property type="entry name" value="met_pdase_I"/>
    <property type="match status" value="1"/>
</dbReference>
<dbReference type="PANTHER" id="PTHR43330">
    <property type="entry name" value="METHIONINE AMINOPEPTIDASE"/>
    <property type="match status" value="1"/>
</dbReference>
<feature type="binding site" evidence="6">
    <location>
        <position position="201"/>
    </location>
    <ligand>
        <name>a divalent metal cation</name>
        <dbReference type="ChEBI" id="CHEBI:60240"/>
        <label>2</label>
        <note>catalytic</note>
    </ligand>
</feature>
<dbReference type="InterPro" id="IPR036005">
    <property type="entry name" value="Creatinase/aminopeptidase-like"/>
</dbReference>
<dbReference type="STRING" id="768704.Desmer_2880"/>
<dbReference type="eggNOG" id="COG0024">
    <property type="taxonomic scope" value="Bacteria"/>
</dbReference>
<dbReference type="KEGG" id="dmi:Desmer_2880"/>
<accession>J7ISY7</accession>
<keyword evidence="10" id="KW-1185">Reference proteome</keyword>
<dbReference type="GO" id="GO:0005829">
    <property type="term" value="C:cytosol"/>
    <property type="evidence" value="ECO:0007669"/>
    <property type="project" value="TreeGrafter"/>
</dbReference>
<proteinExistence type="inferred from homology"/>
<dbReference type="HAMAP" id="MF_01974">
    <property type="entry name" value="MetAP_1"/>
    <property type="match status" value="1"/>
</dbReference>
<feature type="binding site" evidence="6">
    <location>
        <position position="94"/>
    </location>
    <ligand>
        <name>a divalent metal cation</name>
        <dbReference type="ChEBI" id="CHEBI:60240"/>
        <label>1</label>
    </ligand>
</feature>
<dbReference type="PROSITE" id="PS00680">
    <property type="entry name" value="MAP_1"/>
    <property type="match status" value="1"/>
</dbReference>
<dbReference type="Proteomes" id="UP000005262">
    <property type="component" value="Chromosome"/>
</dbReference>
<dbReference type="GO" id="GO:0046872">
    <property type="term" value="F:metal ion binding"/>
    <property type="evidence" value="ECO:0007669"/>
    <property type="project" value="UniProtKB-UniRule"/>
</dbReference>
<feature type="binding site" evidence="6">
    <location>
        <position position="232"/>
    </location>
    <ligand>
        <name>a divalent metal cation</name>
        <dbReference type="ChEBI" id="CHEBI:60240"/>
        <label>2</label>
        <note>catalytic</note>
    </ligand>
</feature>
<feature type="binding site" evidence="6">
    <location>
        <position position="77"/>
    </location>
    <ligand>
        <name>substrate</name>
    </ligand>
</feature>
<evidence type="ECO:0000256" key="7">
    <source>
        <dbReference type="RuleBase" id="RU003653"/>
    </source>
</evidence>
<sequence length="249" mass="28078">MVIIKTEKEIGYMAEAGKILTACHREIRSIIRPGITTLEIDEFAENFIRSHSATPEQKGYKGYPYATCASVNDEICHGFPTKKPLKDGDIVKIDMVVNLKGWLADSAWTYSVGQISQEAERLLKVTKECLYLGIEASIIGNRIGDISHSIQTHAESEGFSVVRDFMGHGIGQIMHEDLQVPHYGRPHRGERLREGMVFTIEPMINIGRFHLKIDSNRWTARTIDGRLSAQYEHTIAVTKDKPLILTEQD</sequence>
<dbReference type="HOGENOM" id="CLU_015857_0_1_9"/>
<keyword evidence="5 6" id="KW-0378">Hydrolase</keyword>
<dbReference type="RefSeq" id="WP_014903698.1">
    <property type="nucleotide sequence ID" value="NC_018515.1"/>
</dbReference>
<feature type="binding site" evidence="6">
    <location>
        <position position="175"/>
    </location>
    <ligand>
        <name>substrate</name>
    </ligand>
</feature>
<reference evidence="10" key="2">
    <citation type="submission" date="2012-08" db="EMBL/GenBank/DDBJ databases">
        <title>Finished genome of Desulfosporosinus meridiei DSM 13257.</title>
        <authorList>
            <person name="Huntemann M."/>
            <person name="Wei C.-L."/>
            <person name="Han J."/>
            <person name="Detter J.C."/>
            <person name="Han C."/>
            <person name="Davenport K."/>
            <person name="Daligault H."/>
            <person name="Erkkila T."/>
            <person name="Gu W."/>
            <person name="Munk A.C.C."/>
            <person name="Teshima H."/>
            <person name="Xu Y."/>
            <person name="Chain P."/>
            <person name="Tapia R."/>
            <person name="Chen A."/>
            <person name="Krypides N."/>
            <person name="Mavromatis K."/>
            <person name="Markowitz V."/>
            <person name="Szeto E."/>
            <person name="Ivanova N."/>
            <person name="Mikhailova N."/>
            <person name="Ovchinnikova G."/>
            <person name="Pagani I."/>
            <person name="Pati A."/>
            <person name="Goodwin L."/>
            <person name="Peters L."/>
            <person name="Pitluck S."/>
            <person name="Woyke T."/>
            <person name="Pester M."/>
            <person name="Spring S."/>
            <person name="Ollivier B."/>
            <person name="Rattei T."/>
            <person name="Klenk H.-P."/>
            <person name="Wagner M."/>
            <person name="Loy A."/>
        </authorList>
    </citation>
    <scope>NUCLEOTIDE SEQUENCE [LARGE SCALE GENOMIC DNA]</scope>
    <source>
        <strain evidence="10">ATCC BAA-275 / DSM 13257 / NCIMB 13706 / S10</strain>
    </source>
</reference>
<keyword evidence="3 6" id="KW-0645">Protease</keyword>
<feature type="binding site" evidence="6">
    <location>
        <position position="232"/>
    </location>
    <ligand>
        <name>a divalent metal cation</name>
        <dbReference type="ChEBI" id="CHEBI:60240"/>
        <label>1</label>
    </ligand>
</feature>
<evidence type="ECO:0000313" key="10">
    <source>
        <dbReference type="Proteomes" id="UP000005262"/>
    </source>
</evidence>
<feature type="binding site" evidence="6">
    <location>
        <position position="105"/>
    </location>
    <ligand>
        <name>a divalent metal cation</name>
        <dbReference type="ChEBI" id="CHEBI:60240"/>
        <label>1</label>
    </ligand>
</feature>
<dbReference type="InterPro" id="IPR002467">
    <property type="entry name" value="Pept_M24A_MAP1"/>
</dbReference>
<evidence type="ECO:0000256" key="3">
    <source>
        <dbReference type="ARBA" id="ARBA00022670"/>
    </source>
</evidence>
<dbReference type="InterPro" id="IPR001714">
    <property type="entry name" value="Pept_M24_MAP"/>
</dbReference>
<evidence type="ECO:0000259" key="8">
    <source>
        <dbReference type="Pfam" id="PF00557"/>
    </source>
</evidence>
<comment type="subunit">
    <text evidence="6">Monomer.</text>
</comment>
<dbReference type="GO" id="GO:0006508">
    <property type="term" value="P:proteolysis"/>
    <property type="evidence" value="ECO:0007669"/>
    <property type="project" value="UniProtKB-KW"/>
</dbReference>
<protein>
    <recommendedName>
        <fullName evidence="6 7">Methionine aminopeptidase</fullName>
        <shortName evidence="6">MAP</shortName>
        <shortName evidence="6">MetAP</shortName>
        <ecNumber evidence="6 7">3.4.11.18</ecNumber>
    </recommendedName>
    <alternativeName>
        <fullName evidence="6">Peptidase M</fullName>
    </alternativeName>
</protein>
<dbReference type="AlphaFoldDB" id="J7ISY7"/>
<comment type="cofactor">
    <cofactor evidence="6">
        <name>Co(2+)</name>
        <dbReference type="ChEBI" id="CHEBI:48828"/>
    </cofactor>
    <cofactor evidence="6">
        <name>Zn(2+)</name>
        <dbReference type="ChEBI" id="CHEBI:29105"/>
    </cofactor>
    <cofactor evidence="6">
        <name>Mn(2+)</name>
        <dbReference type="ChEBI" id="CHEBI:29035"/>
    </cofactor>
    <cofactor evidence="6">
        <name>Fe(2+)</name>
        <dbReference type="ChEBI" id="CHEBI:29033"/>
    </cofactor>
    <text evidence="6">Binds 2 divalent metal cations per subunit. Has a high-affinity and a low affinity metal-binding site. The true nature of the physiological cofactor is under debate. The enzyme is active with cobalt, zinc, manganese or divalent iron ions. Most likely, methionine aminopeptidases function as mononuclear Fe(2+)-metalloproteases under physiological conditions, and the catalytically relevant metal-binding site has been assigned to the histidine-containing high-affinity site.</text>
</comment>
<dbReference type="PRINTS" id="PR00599">
    <property type="entry name" value="MAPEPTIDASE"/>
</dbReference>
<comment type="catalytic activity">
    <reaction evidence="6 7">
        <text>Release of N-terminal amino acids, preferentially methionine, from peptides and arylamides.</text>
        <dbReference type="EC" id="3.4.11.18"/>
    </reaction>
</comment>
<evidence type="ECO:0000256" key="6">
    <source>
        <dbReference type="HAMAP-Rule" id="MF_01974"/>
    </source>
</evidence>
<evidence type="ECO:0000313" key="9">
    <source>
        <dbReference type="EMBL" id="AFQ44785.1"/>
    </source>
</evidence>
<dbReference type="GO" id="GO:0004239">
    <property type="term" value="F:initiator methionyl aminopeptidase activity"/>
    <property type="evidence" value="ECO:0007669"/>
    <property type="project" value="UniProtKB-UniRule"/>
</dbReference>
<comment type="similarity">
    <text evidence="6">Belongs to the peptidase M24A family. Methionine aminopeptidase type 1 subfamily.</text>
</comment>
<feature type="domain" description="Peptidase M24" evidence="8">
    <location>
        <begin position="13"/>
        <end position="239"/>
    </location>
</feature>
<evidence type="ECO:0000256" key="5">
    <source>
        <dbReference type="ARBA" id="ARBA00022801"/>
    </source>
</evidence>
<dbReference type="Pfam" id="PF00557">
    <property type="entry name" value="Peptidase_M24"/>
    <property type="match status" value="1"/>
</dbReference>
<dbReference type="OrthoDB" id="9802055at2"/>
<feature type="binding site" evidence="6">
    <location>
        <position position="168"/>
    </location>
    <ligand>
        <name>a divalent metal cation</name>
        <dbReference type="ChEBI" id="CHEBI:60240"/>
        <label>2</label>
        <note>catalytic</note>
    </ligand>
</feature>
<dbReference type="PANTHER" id="PTHR43330:SF17">
    <property type="entry name" value="METHIONINE AMINOPEPTIDASE"/>
    <property type="match status" value="1"/>
</dbReference>
<keyword evidence="4 6" id="KW-0479">Metal-binding</keyword>
<dbReference type="Gene3D" id="3.90.230.10">
    <property type="entry name" value="Creatinase/methionine aminopeptidase superfamily"/>
    <property type="match status" value="1"/>
</dbReference>
<keyword evidence="2 6" id="KW-0031">Aminopeptidase</keyword>
<reference evidence="9 10" key="1">
    <citation type="journal article" date="2012" name="J. Bacteriol.">
        <title>Complete genome sequences of Desulfosporosinus orientis DSM765T, Desulfosporosinus youngiae DSM17734T, Desulfosporosinus meridiei DSM13257T, and Desulfosporosinus acidiphilus DSM22704T.</title>
        <authorList>
            <person name="Pester M."/>
            <person name="Brambilla E."/>
            <person name="Alazard D."/>
            <person name="Rattei T."/>
            <person name="Weinmaier T."/>
            <person name="Han J."/>
            <person name="Lucas S."/>
            <person name="Lapidus A."/>
            <person name="Cheng J.F."/>
            <person name="Goodwin L."/>
            <person name="Pitluck S."/>
            <person name="Peters L."/>
            <person name="Ovchinnikova G."/>
            <person name="Teshima H."/>
            <person name="Detter J.C."/>
            <person name="Han C.S."/>
            <person name="Tapia R."/>
            <person name="Land M.L."/>
            <person name="Hauser L."/>
            <person name="Kyrpides N.C."/>
            <person name="Ivanova N.N."/>
            <person name="Pagani I."/>
            <person name="Huntmann M."/>
            <person name="Wei C.L."/>
            <person name="Davenport K.W."/>
            <person name="Daligault H."/>
            <person name="Chain P.S."/>
            <person name="Chen A."/>
            <person name="Mavromatis K."/>
            <person name="Markowitz V."/>
            <person name="Szeto E."/>
            <person name="Mikhailova N."/>
            <person name="Pati A."/>
            <person name="Wagner M."/>
            <person name="Woyke T."/>
            <person name="Ollivier B."/>
            <person name="Klenk H.P."/>
            <person name="Spring S."/>
            <person name="Loy A."/>
        </authorList>
    </citation>
    <scope>NUCLEOTIDE SEQUENCE [LARGE SCALE GENOMIC DNA]</scope>
    <source>
        <strain evidence="10">ATCC BAA-275 / DSM 13257 / NCIMB 13706 / S10</strain>
    </source>
</reference>
<name>J7ISY7_DESMD</name>
<dbReference type="GO" id="GO:0070006">
    <property type="term" value="F:metalloaminopeptidase activity"/>
    <property type="evidence" value="ECO:0007669"/>
    <property type="project" value="UniProtKB-UniRule"/>
</dbReference>
<evidence type="ECO:0000256" key="1">
    <source>
        <dbReference type="ARBA" id="ARBA00002521"/>
    </source>
</evidence>
<dbReference type="SUPFAM" id="SSF55920">
    <property type="entry name" value="Creatinase/aminopeptidase"/>
    <property type="match status" value="1"/>
</dbReference>
<dbReference type="InterPro" id="IPR000994">
    <property type="entry name" value="Pept_M24"/>
</dbReference>
<evidence type="ECO:0000256" key="2">
    <source>
        <dbReference type="ARBA" id="ARBA00022438"/>
    </source>
</evidence>
<dbReference type="CDD" id="cd01086">
    <property type="entry name" value="MetAP1"/>
    <property type="match status" value="1"/>
</dbReference>
<gene>
    <name evidence="6" type="primary">map</name>
    <name evidence="9" type="ordered locus">Desmer_2880</name>
</gene>
<dbReference type="EMBL" id="CP003629">
    <property type="protein sequence ID" value="AFQ44785.1"/>
    <property type="molecule type" value="Genomic_DNA"/>
</dbReference>
<comment type="function">
    <text evidence="1 6">Removes the N-terminal methionine from nascent proteins. The N-terminal methionine is often cleaved when the second residue in the primary sequence is small and uncharged (Met-Ala-, Cys, Gly, Pro, Ser, Thr, or Val). Requires deformylation of the N(alpha)-formylated initiator methionine before it can be hydrolyzed.</text>
</comment>
<evidence type="ECO:0000256" key="4">
    <source>
        <dbReference type="ARBA" id="ARBA00022723"/>
    </source>
</evidence>
<organism evidence="9 10">
    <name type="scientific">Desulfosporosinus meridiei (strain ATCC BAA-275 / DSM 13257 / KCTC 12902 / NCIMB 13706 / S10)</name>
    <dbReference type="NCBI Taxonomy" id="768704"/>
    <lineage>
        <taxon>Bacteria</taxon>
        <taxon>Bacillati</taxon>
        <taxon>Bacillota</taxon>
        <taxon>Clostridia</taxon>
        <taxon>Eubacteriales</taxon>
        <taxon>Desulfitobacteriaceae</taxon>
        <taxon>Desulfosporosinus</taxon>
    </lineage>
</organism>